<dbReference type="Pfam" id="PF24847">
    <property type="entry name" value="DUF7722"/>
    <property type="match status" value="1"/>
</dbReference>
<evidence type="ECO:0000313" key="4">
    <source>
        <dbReference type="Proteomes" id="UP000197138"/>
    </source>
</evidence>
<evidence type="ECO:0000313" key="5">
    <source>
        <dbReference type="Proteomes" id="UP000233551"/>
    </source>
</evidence>
<reference evidence="3 5" key="3">
    <citation type="submission" date="2017-11" db="EMBL/GenBank/DDBJ databases">
        <title>De-novo sequencing of pomegranate (Punica granatum L.) genome.</title>
        <authorList>
            <person name="Akparov Z."/>
            <person name="Amiraslanov A."/>
            <person name="Hajiyeva S."/>
            <person name="Abbasov M."/>
            <person name="Kaur K."/>
            <person name="Hamwieh A."/>
            <person name="Solovyev V."/>
            <person name="Salamov A."/>
            <person name="Braich B."/>
            <person name="Kosarev P."/>
            <person name="Mahmoud A."/>
            <person name="Hajiyev E."/>
            <person name="Babayeva S."/>
            <person name="Izzatullayeva V."/>
            <person name="Mammadov A."/>
            <person name="Mammadov A."/>
            <person name="Sharifova S."/>
            <person name="Ojaghi J."/>
            <person name="Eynullazada K."/>
            <person name="Bayramov B."/>
            <person name="Abdulazimova A."/>
            <person name="Shahmuradov I."/>
        </authorList>
    </citation>
    <scope>NUCLEOTIDE SEQUENCE [LARGE SCALE GENOMIC DNA]</scope>
    <source>
        <strain evidence="3">AG2017</strain>
        <strain evidence="5">cv. AG2017</strain>
        <tissue evidence="3">Leaf</tissue>
    </source>
</reference>
<dbReference type="Proteomes" id="UP000197138">
    <property type="component" value="Unassembled WGS sequence"/>
</dbReference>
<evidence type="ECO:0000313" key="3">
    <source>
        <dbReference type="EMBL" id="PKI60764.1"/>
    </source>
</evidence>
<gene>
    <name evidence="2" type="ORF">CDL15_Pgr029064</name>
    <name evidence="3" type="ORF">CRG98_018847</name>
</gene>
<dbReference type="PANTHER" id="PTHR33513:SF4">
    <property type="entry name" value="GB|AAF04428.1"/>
    <property type="match status" value="1"/>
</dbReference>
<evidence type="ECO:0000259" key="1">
    <source>
        <dbReference type="Pfam" id="PF24847"/>
    </source>
</evidence>
<sequence length="110" mass="12985">MALSWVLHSACHVLGYPTRSEDHQMTLQTPENIKMKKRSMTNMKDGSCRDDQLGSFQMPLHYPRYSKAEYEKMEEWKVDRLLQQYGISFSGSLDEKREFAIGTFLWPDQF</sequence>
<comment type="caution">
    <text evidence="2">The sequence shown here is derived from an EMBL/GenBank/DDBJ whole genome shotgun (WGS) entry which is preliminary data.</text>
</comment>
<accession>A0A218XME1</accession>
<dbReference type="EMBL" id="PGOL01001112">
    <property type="protein sequence ID" value="PKI60764.1"/>
    <property type="molecule type" value="Genomic_DNA"/>
</dbReference>
<dbReference type="Proteomes" id="UP000233551">
    <property type="component" value="Unassembled WGS sequence"/>
</dbReference>
<organism evidence="2 4">
    <name type="scientific">Punica granatum</name>
    <name type="common">Pomegranate</name>
    <dbReference type="NCBI Taxonomy" id="22663"/>
    <lineage>
        <taxon>Eukaryota</taxon>
        <taxon>Viridiplantae</taxon>
        <taxon>Streptophyta</taxon>
        <taxon>Embryophyta</taxon>
        <taxon>Tracheophyta</taxon>
        <taxon>Spermatophyta</taxon>
        <taxon>Magnoliopsida</taxon>
        <taxon>eudicotyledons</taxon>
        <taxon>Gunneridae</taxon>
        <taxon>Pentapetalae</taxon>
        <taxon>rosids</taxon>
        <taxon>malvids</taxon>
        <taxon>Myrtales</taxon>
        <taxon>Lythraceae</taxon>
        <taxon>Punica</taxon>
    </lineage>
</organism>
<protein>
    <recommendedName>
        <fullName evidence="1">DUF7722 domain-containing protein</fullName>
    </recommendedName>
</protein>
<reference evidence="2" key="2">
    <citation type="submission" date="2017-06" db="EMBL/GenBank/DDBJ databases">
        <title>The pomegranate genome and the genomics of punicalagin biosynthesis.</title>
        <authorList>
            <person name="Xu C."/>
        </authorList>
    </citation>
    <scope>NUCLEOTIDE SEQUENCE [LARGE SCALE GENOMIC DNA]</scope>
    <source>
        <tissue evidence="2">Fresh leaf</tissue>
    </source>
</reference>
<dbReference type="EMBL" id="MTKT01001158">
    <property type="protein sequence ID" value="OWM85641.1"/>
    <property type="molecule type" value="Genomic_DNA"/>
</dbReference>
<dbReference type="AlphaFoldDB" id="A0A218XME1"/>
<dbReference type="InterPro" id="IPR056139">
    <property type="entry name" value="DUF7722"/>
</dbReference>
<dbReference type="STRING" id="22663.A0A218XME1"/>
<name>A0A218XME1_PUNGR</name>
<keyword evidence="5" id="KW-1185">Reference proteome</keyword>
<evidence type="ECO:0000313" key="2">
    <source>
        <dbReference type="EMBL" id="OWM85641.1"/>
    </source>
</evidence>
<dbReference type="PANTHER" id="PTHR33513">
    <property type="entry name" value="OS06G0523300 PROTEIN"/>
    <property type="match status" value="1"/>
</dbReference>
<feature type="domain" description="DUF7722" evidence="1">
    <location>
        <begin position="62"/>
        <end position="107"/>
    </location>
</feature>
<reference evidence="4" key="1">
    <citation type="journal article" date="2017" name="Plant J.">
        <title>The pomegranate (Punica granatum L.) genome and the genomics of punicalagin biosynthesis.</title>
        <authorList>
            <person name="Qin G."/>
            <person name="Xu C."/>
            <person name="Ming R."/>
            <person name="Tang H."/>
            <person name="Guyot R."/>
            <person name="Kramer E.M."/>
            <person name="Hu Y."/>
            <person name="Yi X."/>
            <person name="Qi Y."/>
            <person name="Xu X."/>
            <person name="Gao Z."/>
            <person name="Pan H."/>
            <person name="Jian J."/>
            <person name="Tian Y."/>
            <person name="Yue Z."/>
            <person name="Xu Y."/>
        </authorList>
    </citation>
    <scope>NUCLEOTIDE SEQUENCE [LARGE SCALE GENOMIC DNA]</scope>
    <source>
        <strain evidence="4">cv. Dabenzi</strain>
    </source>
</reference>
<proteinExistence type="predicted"/>